<evidence type="ECO:0000313" key="2">
    <source>
        <dbReference type="Proteomes" id="UP000092444"/>
    </source>
</evidence>
<protein>
    <submittedName>
        <fullName evidence="1">Uncharacterized protein</fullName>
    </submittedName>
</protein>
<keyword evidence="2" id="KW-1185">Reference proteome</keyword>
<dbReference type="VEuPathDB" id="VectorBase:GMOY011647"/>
<dbReference type="EnsemblMetazoa" id="GMOY011647-RA">
    <property type="protein sequence ID" value="GMOY011647-PA"/>
    <property type="gene ID" value="GMOY011647"/>
</dbReference>
<dbReference type="Proteomes" id="UP000092444">
    <property type="component" value="Unassembled WGS sequence"/>
</dbReference>
<accession>A0A1B0GEC3</accession>
<evidence type="ECO:0000313" key="1">
    <source>
        <dbReference type="EnsemblMetazoa" id="GMOY011647-PA"/>
    </source>
</evidence>
<reference evidence="1" key="1">
    <citation type="submission" date="2020-05" db="UniProtKB">
        <authorList>
            <consortium name="EnsemblMetazoa"/>
        </authorList>
    </citation>
    <scope>IDENTIFICATION</scope>
    <source>
        <strain evidence="1">Yale</strain>
    </source>
</reference>
<dbReference type="EMBL" id="CCAG010012182">
    <property type="status" value="NOT_ANNOTATED_CDS"/>
    <property type="molecule type" value="Genomic_DNA"/>
</dbReference>
<dbReference type="AlphaFoldDB" id="A0A1B0GEC3"/>
<name>A0A1B0GEC3_GLOMM</name>
<organism evidence="1 2">
    <name type="scientific">Glossina morsitans morsitans</name>
    <name type="common">Savannah tsetse fly</name>
    <dbReference type="NCBI Taxonomy" id="37546"/>
    <lineage>
        <taxon>Eukaryota</taxon>
        <taxon>Metazoa</taxon>
        <taxon>Ecdysozoa</taxon>
        <taxon>Arthropoda</taxon>
        <taxon>Hexapoda</taxon>
        <taxon>Insecta</taxon>
        <taxon>Pterygota</taxon>
        <taxon>Neoptera</taxon>
        <taxon>Endopterygota</taxon>
        <taxon>Diptera</taxon>
        <taxon>Brachycera</taxon>
        <taxon>Muscomorpha</taxon>
        <taxon>Hippoboscoidea</taxon>
        <taxon>Glossinidae</taxon>
        <taxon>Glossina</taxon>
    </lineage>
</organism>
<proteinExistence type="predicted"/>
<sequence>MQKSNMCLTIIRCCMSLKWMTATLFGYLATVAFFHAGRARVDGTVLSIKYTPNEAIRVIRNHILQQLNDEFKEIARVKSNRLFYKLNPTLPFKPFSVSSFNSWEIKIVDRLMSGHTYDKVYLKMIRAIPCDVCEVCNVVESAEHRCHKFYGMRESFSFFRLYNCLLALFAAKNVRHLGELTRFIRKTNLSFRKKNTIVVLFYFQPKFATLFHLQHSTRQLHIYNYT</sequence>